<dbReference type="InParanoid" id="A0A165FIV7"/>
<dbReference type="EMBL" id="KV427613">
    <property type="protein sequence ID" value="KZT09037.1"/>
    <property type="molecule type" value="Genomic_DNA"/>
</dbReference>
<reference evidence="1 2" key="1">
    <citation type="journal article" date="2016" name="Mol. Biol. Evol.">
        <title>Comparative Genomics of Early-Diverging Mushroom-Forming Fungi Provides Insights into the Origins of Lignocellulose Decay Capabilities.</title>
        <authorList>
            <person name="Nagy L.G."/>
            <person name="Riley R."/>
            <person name="Tritt A."/>
            <person name="Adam C."/>
            <person name="Daum C."/>
            <person name="Floudas D."/>
            <person name="Sun H."/>
            <person name="Yadav J.S."/>
            <person name="Pangilinan J."/>
            <person name="Larsson K.H."/>
            <person name="Matsuura K."/>
            <person name="Barry K."/>
            <person name="Labutti K."/>
            <person name="Kuo R."/>
            <person name="Ohm R.A."/>
            <person name="Bhattacharya S.S."/>
            <person name="Shirouzu T."/>
            <person name="Yoshinaga Y."/>
            <person name="Martin F.M."/>
            <person name="Grigoriev I.V."/>
            <person name="Hibbett D.S."/>
        </authorList>
    </citation>
    <scope>NUCLEOTIDE SEQUENCE [LARGE SCALE GENOMIC DNA]</scope>
    <source>
        <strain evidence="1 2">93-53</strain>
    </source>
</reference>
<dbReference type="Proteomes" id="UP000076871">
    <property type="component" value="Unassembled WGS sequence"/>
</dbReference>
<organism evidence="1 2">
    <name type="scientific">Laetiporus sulphureus 93-53</name>
    <dbReference type="NCBI Taxonomy" id="1314785"/>
    <lineage>
        <taxon>Eukaryota</taxon>
        <taxon>Fungi</taxon>
        <taxon>Dikarya</taxon>
        <taxon>Basidiomycota</taxon>
        <taxon>Agaricomycotina</taxon>
        <taxon>Agaricomycetes</taxon>
        <taxon>Polyporales</taxon>
        <taxon>Laetiporus</taxon>
    </lineage>
</organism>
<protein>
    <submittedName>
        <fullName evidence="1">Uncharacterized protein</fullName>
    </submittedName>
</protein>
<proteinExistence type="predicted"/>
<sequence length="66" mass="7332">MAALPIVALPNSNELLYIIPDITDVNCNLSLNEHGVPQIRSWTNHPNLAEDGQLVMDPVEHISWMA</sequence>
<gene>
    <name evidence="1" type="ORF">LAESUDRAFT_757209</name>
</gene>
<keyword evidence="2" id="KW-1185">Reference proteome</keyword>
<evidence type="ECO:0000313" key="2">
    <source>
        <dbReference type="Proteomes" id="UP000076871"/>
    </source>
</evidence>
<name>A0A165FIV7_9APHY</name>
<accession>A0A165FIV7</accession>
<dbReference type="RefSeq" id="XP_040766777.1">
    <property type="nucleotide sequence ID" value="XM_040912275.1"/>
</dbReference>
<dbReference type="AlphaFoldDB" id="A0A165FIV7"/>
<dbReference type="GeneID" id="63829303"/>
<evidence type="ECO:0000313" key="1">
    <source>
        <dbReference type="EMBL" id="KZT09037.1"/>
    </source>
</evidence>